<dbReference type="AlphaFoldDB" id="A0AAU7QPF9"/>
<feature type="compositionally biased region" description="Low complexity" evidence="1">
    <location>
        <begin position="97"/>
        <end position="106"/>
    </location>
</feature>
<dbReference type="Pfam" id="PF11828">
    <property type="entry name" value="DUF3348"/>
    <property type="match status" value="1"/>
</dbReference>
<organism evidence="2">
    <name type="scientific">Rhodanobacter sp. IGA1.0</name>
    <dbReference type="NCBI Taxonomy" id="3158582"/>
    <lineage>
        <taxon>Bacteria</taxon>
        <taxon>Pseudomonadati</taxon>
        <taxon>Pseudomonadota</taxon>
        <taxon>Gammaproteobacteria</taxon>
        <taxon>Lysobacterales</taxon>
        <taxon>Rhodanobacteraceae</taxon>
        <taxon>Rhodanobacter</taxon>
    </lineage>
</organism>
<feature type="region of interest" description="Disordered" evidence="1">
    <location>
        <begin position="83"/>
        <end position="107"/>
    </location>
</feature>
<dbReference type="EMBL" id="CP157948">
    <property type="protein sequence ID" value="XBS91242.1"/>
    <property type="molecule type" value="Genomic_DNA"/>
</dbReference>
<proteinExistence type="predicted"/>
<name>A0AAU7QPF9_9GAMM</name>
<reference evidence="2" key="1">
    <citation type="submission" date="2024-06" db="EMBL/GenBank/DDBJ databases">
        <authorList>
            <person name="Sun Y."/>
        </authorList>
    </citation>
    <scope>NUCLEOTIDE SEQUENCE</scope>
    <source>
        <strain evidence="2">IGA1.0</strain>
    </source>
</reference>
<protein>
    <submittedName>
        <fullName evidence="2">DUF3348 domain-containing protein</fullName>
    </submittedName>
</protein>
<accession>A0AAU7QPF9</accession>
<evidence type="ECO:0000313" key="2">
    <source>
        <dbReference type="EMBL" id="XBS91242.1"/>
    </source>
</evidence>
<dbReference type="InterPro" id="IPR021783">
    <property type="entry name" value="DUF3348"/>
</dbReference>
<evidence type="ECO:0000256" key="1">
    <source>
        <dbReference type="SAM" id="MobiDB-lite"/>
    </source>
</evidence>
<dbReference type="RefSeq" id="WP_350016979.1">
    <property type="nucleotide sequence ID" value="NZ_CP157948.1"/>
</dbReference>
<gene>
    <name evidence="2" type="ORF">ABNK63_06280</name>
</gene>
<sequence length="235" mass="25312">MVQAPQRPPVHGPTFIRLLASLVDADVPPSPPSLADHLGRWLDWSHAIALSTALDGKPAPAEPATHDCGSEEDECARIRRSLAGAIVGDPKPTSPSRRAGGQAGQADAPEAVDYPMFRQHHLSLQRSMQAATGELRSRLRDTLAGKSVAMTRLAAVDAAMEAALSPREQSLLAHVPDLLGQHFERLHQAASARVASTSPDAWLEVFRRDRQSVLLAELDVRFQPVEGLLAALRTC</sequence>